<dbReference type="Pfam" id="PF00005">
    <property type="entry name" value="ABC_tran"/>
    <property type="match status" value="1"/>
</dbReference>
<dbReference type="InterPro" id="IPR005895">
    <property type="entry name" value="ABC_transptr_haem_export_CcmA"/>
</dbReference>
<evidence type="ECO:0000256" key="3">
    <source>
        <dbReference type="ARBA" id="ARBA00022748"/>
    </source>
</evidence>
<dbReference type="Gene3D" id="3.40.50.300">
    <property type="entry name" value="P-loop containing nucleotide triphosphate hydrolases"/>
    <property type="match status" value="1"/>
</dbReference>
<accession>A0A1V8M9N8</accession>
<dbReference type="PROSITE" id="PS00211">
    <property type="entry name" value="ABC_TRANSPORTER_1"/>
    <property type="match status" value="1"/>
</dbReference>
<name>A0A1V8M9N8_9GAMM</name>
<dbReference type="CDD" id="cd03231">
    <property type="entry name" value="ABC_CcmA_heme_exporter"/>
    <property type="match status" value="1"/>
</dbReference>
<keyword evidence="9" id="KW-1185">Reference proteome</keyword>
<dbReference type="AlphaFoldDB" id="A0A1V8M9N8"/>
<organism evidence="8 9">
    <name type="scientific">Methyloprofundus sedimenti</name>
    <dbReference type="NCBI Taxonomy" id="1420851"/>
    <lineage>
        <taxon>Bacteria</taxon>
        <taxon>Pseudomonadati</taxon>
        <taxon>Pseudomonadota</taxon>
        <taxon>Gammaproteobacteria</taxon>
        <taxon>Methylococcales</taxon>
        <taxon>Methylococcaceae</taxon>
        <taxon>Methyloprofundus</taxon>
    </lineage>
</organism>
<dbReference type="PANTHER" id="PTHR43499">
    <property type="entry name" value="ABC TRANSPORTER I FAMILY MEMBER 1"/>
    <property type="match status" value="1"/>
</dbReference>
<feature type="domain" description="ABC transporter" evidence="7">
    <location>
        <begin position="2"/>
        <end position="208"/>
    </location>
</feature>
<dbReference type="GO" id="GO:0005524">
    <property type="term" value="F:ATP binding"/>
    <property type="evidence" value="ECO:0007669"/>
    <property type="project" value="UniProtKB-KW"/>
</dbReference>
<gene>
    <name evidence="8" type="ORF">AU255_10560</name>
</gene>
<evidence type="ECO:0000256" key="2">
    <source>
        <dbReference type="ARBA" id="ARBA00022741"/>
    </source>
</evidence>
<evidence type="ECO:0000313" key="8">
    <source>
        <dbReference type="EMBL" id="OQK18246.1"/>
    </source>
</evidence>
<keyword evidence="1" id="KW-0813">Transport</keyword>
<evidence type="ECO:0000256" key="5">
    <source>
        <dbReference type="ARBA" id="ARBA00022967"/>
    </source>
</evidence>
<dbReference type="PANTHER" id="PTHR43499:SF1">
    <property type="entry name" value="ABC TRANSPORTER I FAMILY MEMBER 1"/>
    <property type="match status" value="1"/>
</dbReference>
<sequence length="208" mass="23070">MLEVKNLFCERDERVLFANFSFQINAAEVVQIIGQNGSGKTTLLRILCGLSDAYTGEIYWHGVALDDEREQYFQAMLYVGHLAGVKGSLTAEENLRWMMQLDKSLNKCTIAEALKQVGLCGFEDVPCHSLSAGQQRRVGLARLYLSSAPLWILDEPFTALDKQGVKEKEALIANHIQEGGAVILTTHHDLMIPGQIIRPINLDEVAVA</sequence>
<keyword evidence="2" id="KW-0547">Nucleotide-binding</keyword>
<evidence type="ECO:0000313" key="9">
    <source>
        <dbReference type="Proteomes" id="UP000191980"/>
    </source>
</evidence>
<dbReference type="PROSITE" id="PS50893">
    <property type="entry name" value="ABC_TRANSPORTER_2"/>
    <property type="match status" value="1"/>
</dbReference>
<reference evidence="8 9" key="1">
    <citation type="submission" date="2015-12" db="EMBL/GenBank/DDBJ databases">
        <authorList>
            <person name="Shamseldin A."/>
            <person name="Moawad H."/>
            <person name="Abd El-Rahim W.M."/>
            <person name="Sadowsky M.J."/>
        </authorList>
    </citation>
    <scope>NUCLEOTIDE SEQUENCE [LARGE SCALE GENOMIC DNA]</scope>
    <source>
        <strain evidence="8 9">WF1</strain>
    </source>
</reference>
<evidence type="ECO:0000256" key="4">
    <source>
        <dbReference type="ARBA" id="ARBA00022840"/>
    </source>
</evidence>
<evidence type="ECO:0000256" key="1">
    <source>
        <dbReference type="ARBA" id="ARBA00022448"/>
    </source>
</evidence>
<dbReference type="SUPFAM" id="SSF52540">
    <property type="entry name" value="P-loop containing nucleoside triphosphate hydrolases"/>
    <property type="match status" value="1"/>
</dbReference>
<keyword evidence="3" id="KW-0201">Cytochrome c-type biogenesis</keyword>
<keyword evidence="4" id="KW-0067">ATP-binding</keyword>
<dbReference type="InterPro" id="IPR027417">
    <property type="entry name" value="P-loop_NTPase"/>
</dbReference>
<evidence type="ECO:0000259" key="7">
    <source>
        <dbReference type="PROSITE" id="PS50893"/>
    </source>
</evidence>
<dbReference type="InterPro" id="IPR017871">
    <property type="entry name" value="ABC_transporter-like_CS"/>
</dbReference>
<proteinExistence type="predicted"/>
<dbReference type="GO" id="GO:0017004">
    <property type="term" value="P:cytochrome complex assembly"/>
    <property type="evidence" value="ECO:0007669"/>
    <property type="project" value="UniProtKB-KW"/>
</dbReference>
<protein>
    <submittedName>
        <fullName evidence="8">Cytochrome C biogenesis protein CcmA</fullName>
    </submittedName>
</protein>
<dbReference type="OrthoDB" id="9800654at2"/>
<dbReference type="STRING" id="1420851.AU255_10560"/>
<dbReference type="NCBIfam" id="NF010061">
    <property type="entry name" value="PRK13538.1"/>
    <property type="match status" value="1"/>
</dbReference>
<dbReference type="GO" id="GO:0016887">
    <property type="term" value="F:ATP hydrolysis activity"/>
    <property type="evidence" value="ECO:0007669"/>
    <property type="project" value="InterPro"/>
</dbReference>
<keyword evidence="6" id="KW-0472">Membrane</keyword>
<keyword evidence="5" id="KW-1278">Translocase</keyword>
<dbReference type="GO" id="GO:0022857">
    <property type="term" value="F:transmembrane transporter activity"/>
    <property type="evidence" value="ECO:0007669"/>
    <property type="project" value="InterPro"/>
</dbReference>
<dbReference type="SMART" id="SM00382">
    <property type="entry name" value="AAA"/>
    <property type="match status" value="1"/>
</dbReference>
<dbReference type="InterPro" id="IPR003593">
    <property type="entry name" value="AAA+_ATPase"/>
</dbReference>
<dbReference type="EMBL" id="LPUF01000001">
    <property type="protein sequence ID" value="OQK18246.1"/>
    <property type="molecule type" value="Genomic_DNA"/>
</dbReference>
<dbReference type="NCBIfam" id="TIGR01189">
    <property type="entry name" value="ccmA"/>
    <property type="match status" value="1"/>
</dbReference>
<dbReference type="RefSeq" id="WP_080522851.1">
    <property type="nucleotide sequence ID" value="NZ_LPUF01000001.1"/>
</dbReference>
<comment type="caution">
    <text evidence="8">The sequence shown here is derived from an EMBL/GenBank/DDBJ whole genome shotgun (WGS) entry which is preliminary data.</text>
</comment>
<dbReference type="InterPro" id="IPR003439">
    <property type="entry name" value="ABC_transporter-like_ATP-bd"/>
</dbReference>
<dbReference type="Proteomes" id="UP000191980">
    <property type="component" value="Unassembled WGS sequence"/>
</dbReference>
<evidence type="ECO:0000256" key="6">
    <source>
        <dbReference type="ARBA" id="ARBA00023136"/>
    </source>
</evidence>